<evidence type="ECO:0000313" key="4">
    <source>
        <dbReference type="EMBL" id="CCA76887.1"/>
    </source>
</evidence>
<protein>
    <submittedName>
        <fullName evidence="4">Uncharacterized protein</fullName>
    </submittedName>
</protein>
<dbReference type="PRINTS" id="PR00320">
    <property type="entry name" value="GPROTEINBRPT"/>
</dbReference>
<evidence type="ECO:0000256" key="1">
    <source>
        <dbReference type="ARBA" id="ARBA00022574"/>
    </source>
</evidence>
<dbReference type="OrthoDB" id="10251381at2759"/>
<dbReference type="Pfam" id="PF00400">
    <property type="entry name" value="WD40"/>
    <property type="match status" value="2"/>
</dbReference>
<sequence length="216" mass="23084">LRGHSSSVTAVAFSPDGSRIVSGSRDQTIRLWDAKTGEPVGEPYRGHSGSVNAVAISQDGSQLVSGSEDNTVHLWDADIVLPSKHLFQHRVDQDNAMASLPGNLGIISGSTSDMGPFFPEAFGRMPAASTSVNDLSTSGTADLSPSQVIDSLEKVEENAKISEYLKSPESFVEYAVDEDIKVRLITSPDLLFTSLSSARAAGRSYVLRCNKFNGYS</sequence>
<dbReference type="PROSITE" id="PS50082">
    <property type="entry name" value="WD_REPEATS_2"/>
    <property type="match status" value="2"/>
</dbReference>
<dbReference type="PROSITE" id="PS50294">
    <property type="entry name" value="WD_REPEATS_REGION"/>
    <property type="match status" value="2"/>
</dbReference>
<dbReference type="InterPro" id="IPR036322">
    <property type="entry name" value="WD40_repeat_dom_sf"/>
</dbReference>
<dbReference type="InterPro" id="IPR001680">
    <property type="entry name" value="WD40_rpt"/>
</dbReference>
<accession>G4TZZ4</accession>
<dbReference type="EMBL" id="CAFZ01001083">
    <property type="protein sequence ID" value="CCA76887.1"/>
    <property type="molecule type" value="Genomic_DNA"/>
</dbReference>
<keyword evidence="2" id="KW-0677">Repeat</keyword>
<dbReference type="Proteomes" id="UP000007148">
    <property type="component" value="Unassembled WGS sequence"/>
</dbReference>
<feature type="non-terminal residue" evidence="4">
    <location>
        <position position="216"/>
    </location>
</feature>
<evidence type="ECO:0000313" key="5">
    <source>
        <dbReference type="Proteomes" id="UP000007148"/>
    </source>
</evidence>
<dbReference type="PANTHER" id="PTHR19848">
    <property type="entry name" value="WD40 REPEAT PROTEIN"/>
    <property type="match status" value="1"/>
</dbReference>
<dbReference type="STRING" id="1109443.G4TZZ4"/>
<dbReference type="InParanoid" id="G4TZZ4"/>
<dbReference type="PROSITE" id="PS00678">
    <property type="entry name" value="WD_REPEATS_1"/>
    <property type="match status" value="1"/>
</dbReference>
<dbReference type="SUPFAM" id="SSF50978">
    <property type="entry name" value="WD40 repeat-like"/>
    <property type="match status" value="1"/>
</dbReference>
<reference evidence="4 5" key="1">
    <citation type="journal article" date="2011" name="PLoS Pathog.">
        <title>Endophytic Life Strategies Decoded by Genome and Transcriptome Analyses of the Mutualistic Root Symbiont Piriformospora indica.</title>
        <authorList>
            <person name="Zuccaro A."/>
            <person name="Lahrmann U."/>
            <person name="Guldener U."/>
            <person name="Langen G."/>
            <person name="Pfiffi S."/>
            <person name="Biedenkopf D."/>
            <person name="Wong P."/>
            <person name="Samans B."/>
            <person name="Grimm C."/>
            <person name="Basiewicz M."/>
            <person name="Murat C."/>
            <person name="Martin F."/>
            <person name="Kogel K.H."/>
        </authorList>
    </citation>
    <scope>NUCLEOTIDE SEQUENCE [LARGE SCALE GENOMIC DNA]</scope>
    <source>
        <strain evidence="4 5">DSM 11827</strain>
    </source>
</reference>
<gene>
    <name evidence="4" type="ORF">PIIN_10873</name>
</gene>
<feature type="repeat" description="WD" evidence="3">
    <location>
        <begin position="1"/>
        <end position="42"/>
    </location>
</feature>
<dbReference type="PANTHER" id="PTHR19848:SF8">
    <property type="entry name" value="F-BOX AND WD REPEAT DOMAIN CONTAINING 7"/>
    <property type="match status" value="1"/>
</dbReference>
<dbReference type="SMART" id="SM00320">
    <property type="entry name" value="WD40"/>
    <property type="match status" value="2"/>
</dbReference>
<keyword evidence="1 3" id="KW-0853">WD repeat</keyword>
<name>G4TZZ4_SERID</name>
<comment type="caution">
    <text evidence="4">The sequence shown here is derived from an EMBL/GenBank/DDBJ whole genome shotgun (WGS) entry which is preliminary data.</text>
</comment>
<dbReference type="HOGENOM" id="CLU_1280424_0_0_1"/>
<dbReference type="InterPro" id="IPR015943">
    <property type="entry name" value="WD40/YVTN_repeat-like_dom_sf"/>
</dbReference>
<dbReference type="AlphaFoldDB" id="G4TZZ4"/>
<dbReference type="InterPro" id="IPR020472">
    <property type="entry name" value="WD40_PAC1"/>
</dbReference>
<dbReference type="Gene3D" id="2.130.10.10">
    <property type="entry name" value="YVTN repeat-like/Quinoprotein amine dehydrogenase"/>
    <property type="match status" value="1"/>
</dbReference>
<evidence type="ECO:0000256" key="3">
    <source>
        <dbReference type="PROSITE-ProRule" id="PRU00221"/>
    </source>
</evidence>
<dbReference type="eggNOG" id="KOG0272">
    <property type="taxonomic scope" value="Eukaryota"/>
</dbReference>
<proteinExistence type="predicted"/>
<keyword evidence="5" id="KW-1185">Reference proteome</keyword>
<organism evidence="4 5">
    <name type="scientific">Serendipita indica (strain DSM 11827)</name>
    <name type="common">Root endophyte fungus</name>
    <name type="synonym">Piriformospora indica</name>
    <dbReference type="NCBI Taxonomy" id="1109443"/>
    <lineage>
        <taxon>Eukaryota</taxon>
        <taxon>Fungi</taxon>
        <taxon>Dikarya</taxon>
        <taxon>Basidiomycota</taxon>
        <taxon>Agaricomycotina</taxon>
        <taxon>Agaricomycetes</taxon>
        <taxon>Sebacinales</taxon>
        <taxon>Serendipitaceae</taxon>
        <taxon>Serendipita</taxon>
    </lineage>
</organism>
<evidence type="ECO:0000256" key="2">
    <source>
        <dbReference type="ARBA" id="ARBA00022737"/>
    </source>
</evidence>
<dbReference type="InterPro" id="IPR019775">
    <property type="entry name" value="WD40_repeat_CS"/>
</dbReference>
<feature type="repeat" description="WD" evidence="3">
    <location>
        <begin position="44"/>
        <end position="76"/>
    </location>
</feature>